<dbReference type="PATRIC" id="fig|1423783.4.peg.1172"/>
<dbReference type="EMBL" id="AZFJ01000049">
    <property type="protein sequence ID" value="KRL85744.1"/>
    <property type="molecule type" value="Genomic_DNA"/>
</dbReference>
<dbReference type="Pfam" id="PF03466">
    <property type="entry name" value="LysR_substrate"/>
    <property type="match status" value="1"/>
</dbReference>
<dbReference type="InterPro" id="IPR036390">
    <property type="entry name" value="WH_DNA-bd_sf"/>
</dbReference>
<evidence type="ECO:0000256" key="1">
    <source>
        <dbReference type="ARBA" id="ARBA00009437"/>
    </source>
</evidence>
<sequence length="248" mass="28525">MQLQDLEIFQQLFELRSINATARALGFAQSNITARLQSLEREFDIRLFTRSHQGIVPTTAGAKFYRYALDTLRATAQVRTQIHRQTEQPHAIISTLLFNYLINYRRTLQLNDYQYQLMSSTDIQQLNHTTAATVITYAHFQQPNYVAGPVKYFRAAVLTAKDSSMPSLPLLVNSDRHCQFRARSLRLASQISRRVQEIDSWDAIINLVQSGRGIALLPEYLAATNNLTQLANTPRFRIPYRTYTRPTE</sequence>
<proteinExistence type="inferred from homology"/>
<dbReference type="Gene3D" id="3.40.190.10">
    <property type="entry name" value="Periplasmic binding protein-like II"/>
    <property type="match status" value="1"/>
</dbReference>
<evidence type="ECO:0000256" key="4">
    <source>
        <dbReference type="ARBA" id="ARBA00023163"/>
    </source>
</evidence>
<organism evidence="6 7">
    <name type="scientific">Lacticaseibacillus pantheris DSM 15945 = JCM 12539 = NBRC 106106</name>
    <dbReference type="NCBI Taxonomy" id="1423783"/>
    <lineage>
        <taxon>Bacteria</taxon>
        <taxon>Bacillati</taxon>
        <taxon>Bacillota</taxon>
        <taxon>Bacilli</taxon>
        <taxon>Lactobacillales</taxon>
        <taxon>Lactobacillaceae</taxon>
        <taxon>Lacticaseibacillus</taxon>
    </lineage>
</organism>
<keyword evidence="4" id="KW-0804">Transcription</keyword>
<accession>A0A0R1TWP7</accession>
<dbReference type="Proteomes" id="UP000051922">
    <property type="component" value="Unassembled WGS sequence"/>
</dbReference>
<dbReference type="InterPro" id="IPR000847">
    <property type="entry name" value="LysR_HTH_N"/>
</dbReference>
<dbReference type="OrthoDB" id="9803735at2"/>
<dbReference type="Gene3D" id="1.10.10.10">
    <property type="entry name" value="Winged helix-like DNA-binding domain superfamily/Winged helix DNA-binding domain"/>
    <property type="match status" value="1"/>
</dbReference>
<dbReference type="PANTHER" id="PTHR30126">
    <property type="entry name" value="HTH-TYPE TRANSCRIPTIONAL REGULATOR"/>
    <property type="match status" value="1"/>
</dbReference>
<name>A0A0R1TWP7_9LACO</name>
<dbReference type="InterPro" id="IPR005119">
    <property type="entry name" value="LysR_subst-bd"/>
</dbReference>
<dbReference type="PANTHER" id="PTHR30126:SF93">
    <property type="entry name" value="HTH LYSR-TYPE DOMAIN-CONTAINING PROTEIN"/>
    <property type="match status" value="1"/>
</dbReference>
<reference evidence="6 7" key="1">
    <citation type="journal article" date="2015" name="Genome Announc.">
        <title>Expanding the biotechnology potential of lactobacilli through comparative genomics of 213 strains and associated genera.</title>
        <authorList>
            <person name="Sun Z."/>
            <person name="Harris H.M."/>
            <person name="McCann A."/>
            <person name="Guo C."/>
            <person name="Argimon S."/>
            <person name="Zhang W."/>
            <person name="Yang X."/>
            <person name="Jeffery I.B."/>
            <person name="Cooney J.C."/>
            <person name="Kagawa T.F."/>
            <person name="Liu W."/>
            <person name="Song Y."/>
            <person name="Salvetti E."/>
            <person name="Wrobel A."/>
            <person name="Rasinkangas P."/>
            <person name="Parkhill J."/>
            <person name="Rea M.C."/>
            <person name="O'Sullivan O."/>
            <person name="Ritari J."/>
            <person name="Douillard F.P."/>
            <person name="Paul Ross R."/>
            <person name="Yang R."/>
            <person name="Briner A.E."/>
            <person name="Felis G.E."/>
            <person name="de Vos W.M."/>
            <person name="Barrangou R."/>
            <person name="Klaenhammer T.R."/>
            <person name="Caufield P.W."/>
            <person name="Cui Y."/>
            <person name="Zhang H."/>
            <person name="O'Toole P.W."/>
        </authorList>
    </citation>
    <scope>NUCLEOTIDE SEQUENCE [LARGE SCALE GENOMIC DNA]</scope>
    <source>
        <strain evidence="6 7">DSM 15945</strain>
    </source>
</reference>
<keyword evidence="3" id="KW-0238">DNA-binding</keyword>
<dbReference type="AlphaFoldDB" id="A0A0R1TWP7"/>
<evidence type="ECO:0000259" key="5">
    <source>
        <dbReference type="PROSITE" id="PS50931"/>
    </source>
</evidence>
<feature type="domain" description="HTH lysR-type" evidence="5">
    <location>
        <begin position="1"/>
        <end position="58"/>
    </location>
</feature>
<dbReference type="SUPFAM" id="SSF46785">
    <property type="entry name" value="Winged helix' DNA-binding domain"/>
    <property type="match status" value="1"/>
</dbReference>
<keyword evidence="7" id="KW-1185">Reference proteome</keyword>
<dbReference type="STRING" id="1423783.FC50_GL001132"/>
<evidence type="ECO:0000313" key="6">
    <source>
        <dbReference type="EMBL" id="KRL85744.1"/>
    </source>
</evidence>
<gene>
    <name evidence="6" type="ORF">FC50_GL001132</name>
</gene>
<dbReference type="RefSeq" id="WP_054650561.1">
    <property type="nucleotide sequence ID" value="NZ_AZFJ01000049.1"/>
</dbReference>
<evidence type="ECO:0000313" key="7">
    <source>
        <dbReference type="Proteomes" id="UP000051922"/>
    </source>
</evidence>
<evidence type="ECO:0000256" key="3">
    <source>
        <dbReference type="ARBA" id="ARBA00023125"/>
    </source>
</evidence>
<comment type="caution">
    <text evidence="6">The sequence shown here is derived from an EMBL/GenBank/DDBJ whole genome shotgun (WGS) entry which is preliminary data.</text>
</comment>
<dbReference type="SUPFAM" id="SSF53850">
    <property type="entry name" value="Periplasmic binding protein-like II"/>
    <property type="match status" value="1"/>
</dbReference>
<protein>
    <submittedName>
        <fullName evidence="6">Transcriptional regulator</fullName>
    </submittedName>
</protein>
<dbReference type="Pfam" id="PF00126">
    <property type="entry name" value="HTH_1"/>
    <property type="match status" value="1"/>
</dbReference>
<dbReference type="GO" id="GO:0000976">
    <property type="term" value="F:transcription cis-regulatory region binding"/>
    <property type="evidence" value="ECO:0007669"/>
    <property type="project" value="TreeGrafter"/>
</dbReference>
<dbReference type="PROSITE" id="PS50931">
    <property type="entry name" value="HTH_LYSR"/>
    <property type="match status" value="1"/>
</dbReference>
<evidence type="ECO:0000256" key="2">
    <source>
        <dbReference type="ARBA" id="ARBA00023015"/>
    </source>
</evidence>
<comment type="similarity">
    <text evidence="1">Belongs to the LysR transcriptional regulatory family.</text>
</comment>
<dbReference type="GO" id="GO:0003700">
    <property type="term" value="F:DNA-binding transcription factor activity"/>
    <property type="evidence" value="ECO:0007669"/>
    <property type="project" value="InterPro"/>
</dbReference>
<keyword evidence="2" id="KW-0805">Transcription regulation</keyword>
<dbReference type="InterPro" id="IPR036388">
    <property type="entry name" value="WH-like_DNA-bd_sf"/>
</dbReference>